<comment type="caution">
    <text evidence="1">The sequence shown here is derived from an EMBL/GenBank/DDBJ whole genome shotgun (WGS) entry which is preliminary data.</text>
</comment>
<accession>K1SVZ2</accession>
<dbReference type="EMBL" id="AJWY01008205">
    <property type="protein sequence ID" value="EKC61868.1"/>
    <property type="molecule type" value="Genomic_DNA"/>
</dbReference>
<feature type="non-terminal residue" evidence="1">
    <location>
        <position position="1"/>
    </location>
</feature>
<proteinExistence type="predicted"/>
<reference evidence="1" key="1">
    <citation type="journal article" date="2013" name="Environ. Microbiol.">
        <title>Microbiota from the distal guts of lean and obese adolescents exhibit partial functional redundancy besides clear differences in community structure.</title>
        <authorList>
            <person name="Ferrer M."/>
            <person name="Ruiz A."/>
            <person name="Lanza F."/>
            <person name="Haange S.B."/>
            <person name="Oberbach A."/>
            <person name="Till H."/>
            <person name="Bargiela R."/>
            <person name="Campoy C."/>
            <person name="Segura M.T."/>
            <person name="Richter M."/>
            <person name="von Bergen M."/>
            <person name="Seifert J."/>
            <person name="Suarez A."/>
        </authorList>
    </citation>
    <scope>NUCLEOTIDE SEQUENCE</scope>
</reference>
<name>K1SVZ2_9ZZZZ</name>
<gene>
    <name evidence="1" type="ORF">LEA_12130</name>
</gene>
<dbReference type="AlphaFoldDB" id="K1SVZ2"/>
<sequence length="21" mass="2009">KGAIPGPKGGVVCITDAVKKA</sequence>
<protein>
    <submittedName>
        <fullName evidence="1">Uncharacterized protein</fullName>
    </submittedName>
</protein>
<organism evidence="1">
    <name type="scientific">human gut metagenome</name>
    <dbReference type="NCBI Taxonomy" id="408170"/>
    <lineage>
        <taxon>unclassified sequences</taxon>
        <taxon>metagenomes</taxon>
        <taxon>organismal metagenomes</taxon>
    </lineage>
</organism>
<evidence type="ECO:0000313" key="1">
    <source>
        <dbReference type="EMBL" id="EKC61868.1"/>
    </source>
</evidence>